<dbReference type="GO" id="GO:0000981">
    <property type="term" value="F:DNA-binding transcription factor activity, RNA polymerase II-specific"/>
    <property type="evidence" value="ECO:0007669"/>
    <property type="project" value="TreeGrafter"/>
</dbReference>
<dbReference type="GO" id="GO:0000977">
    <property type="term" value="F:RNA polymerase II transcription regulatory region sequence-specific DNA binding"/>
    <property type="evidence" value="ECO:0007669"/>
    <property type="project" value="TreeGrafter"/>
</dbReference>
<feature type="region of interest" description="Disordered" evidence="8">
    <location>
        <begin position="555"/>
        <end position="587"/>
    </location>
</feature>
<feature type="compositionally biased region" description="Basic and acidic residues" evidence="8">
    <location>
        <begin position="198"/>
        <end position="214"/>
    </location>
</feature>
<feature type="compositionally biased region" description="Polar residues" evidence="8">
    <location>
        <begin position="313"/>
        <end position="324"/>
    </location>
</feature>
<feature type="compositionally biased region" description="Acidic residues" evidence="8">
    <location>
        <begin position="355"/>
        <end position="373"/>
    </location>
</feature>
<feature type="domain" description="C2H2-type" evidence="9">
    <location>
        <begin position="1243"/>
        <end position="1270"/>
    </location>
</feature>
<keyword evidence="2" id="KW-0479">Metal-binding</keyword>
<name>A0A210PSG3_MIZYE</name>
<accession>A0A210PSG3</accession>
<feature type="compositionally biased region" description="Basic and acidic residues" evidence="8">
    <location>
        <begin position="499"/>
        <end position="508"/>
    </location>
</feature>
<feature type="compositionally biased region" description="Basic and acidic residues" evidence="8">
    <location>
        <begin position="107"/>
        <end position="118"/>
    </location>
</feature>
<feature type="domain" description="C2H2-type" evidence="9">
    <location>
        <begin position="1178"/>
        <end position="1205"/>
    </location>
</feature>
<feature type="domain" description="C2H2-type" evidence="9">
    <location>
        <begin position="703"/>
        <end position="730"/>
    </location>
</feature>
<feature type="compositionally biased region" description="Basic and acidic residues" evidence="8">
    <location>
        <begin position="573"/>
        <end position="587"/>
    </location>
</feature>
<keyword evidence="11" id="KW-1185">Reference proteome</keyword>
<feature type="compositionally biased region" description="Low complexity" evidence="8">
    <location>
        <begin position="260"/>
        <end position="272"/>
    </location>
</feature>
<feature type="domain" description="C2H2-type" evidence="9">
    <location>
        <begin position="1122"/>
        <end position="1149"/>
    </location>
</feature>
<dbReference type="OrthoDB" id="8922241at2759"/>
<dbReference type="SUPFAM" id="SSF57667">
    <property type="entry name" value="beta-beta-alpha zinc fingers"/>
    <property type="match status" value="6"/>
</dbReference>
<feature type="region of interest" description="Disordered" evidence="8">
    <location>
        <begin position="487"/>
        <end position="514"/>
    </location>
</feature>
<organism evidence="10 11">
    <name type="scientific">Mizuhopecten yessoensis</name>
    <name type="common">Japanese scallop</name>
    <name type="synonym">Patinopecten yessoensis</name>
    <dbReference type="NCBI Taxonomy" id="6573"/>
    <lineage>
        <taxon>Eukaryota</taxon>
        <taxon>Metazoa</taxon>
        <taxon>Spiralia</taxon>
        <taxon>Lophotrochozoa</taxon>
        <taxon>Mollusca</taxon>
        <taxon>Bivalvia</taxon>
        <taxon>Autobranchia</taxon>
        <taxon>Pteriomorphia</taxon>
        <taxon>Pectinida</taxon>
        <taxon>Pectinoidea</taxon>
        <taxon>Pectinidae</taxon>
        <taxon>Mizuhopecten</taxon>
    </lineage>
</organism>
<dbReference type="EMBL" id="NEDP02005526">
    <property type="protein sequence ID" value="OWF39418.1"/>
    <property type="molecule type" value="Genomic_DNA"/>
</dbReference>
<feature type="domain" description="C2H2-type" evidence="9">
    <location>
        <begin position="1150"/>
        <end position="1177"/>
    </location>
</feature>
<feature type="compositionally biased region" description="Polar residues" evidence="8">
    <location>
        <begin position="960"/>
        <end position="977"/>
    </location>
</feature>
<dbReference type="PROSITE" id="PS50157">
    <property type="entry name" value="ZINC_FINGER_C2H2_2"/>
    <property type="match status" value="11"/>
</dbReference>
<comment type="subcellular location">
    <subcellularLocation>
        <location evidence="1">Nucleus</location>
    </subcellularLocation>
</comment>
<dbReference type="Proteomes" id="UP000242188">
    <property type="component" value="Unassembled WGS sequence"/>
</dbReference>
<evidence type="ECO:0000313" key="11">
    <source>
        <dbReference type="Proteomes" id="UP000242188"/>
    </source>
</evidence>
<evidence type="ECO:0000256" key="7">
    <source>
        <dbReference type="PROSITE-ProRule" id="PRU00042"/>
    </source>
</evidence>
<sequence length="1497" mass="167595">METDSTPADHLSEDNIQTTIGQICQKLECSGDDCLFLRVSDRGTTCSKLGTKNALLFVQTQPQLVQEFQKFCSGIYSTLAASVKCERDLDVAEDASLGTKTLSRSKSRADLGDSGHDEVTDELATSKQQTVLSTEKANGGTTHTGERTGRDNGTATLESRTRSNKNRTSKDKITTFNSKSTNSKTPTDIASKKRKSEVRKDDGTDGKNDDKDDCGVVNTSVCVPERLDSNGSEARTRPKRKLCTPSKLSLYETNFRKGGESSSNVKNSVENSTPIGKSLSVVRGKVSKSCKTESNVLVKESKEPKIKGRDNLSQKNKQSEVLSSENKKSRAPSGRNEMKSKPDENETLTEKDDAVTDEDEFEEVDDDNDEDYVVEPSTKSRPDKDSLSNKKSIKSLKEKWSLKCKKCDSVFGHRGTLNRHLRNNVCSATVSRRGPKKARFGNQSNTGIKEVGVDRNVIESKEITSDFKCEDCDTSFKSSQSLKRHLNENGCDTNMKKQKTMDDSKTGDEDMGNVEENSDMFEGKDVHGGQSKRLVKCGLCGALILPRGMNKHRVSKSCRAKKIKRKLSPASNNKEKVSDEASDQSTDRVAEIEADKLSRLSAGSEIIIGGERSTINDETSSNIVELSSIKIEKEDTETVASTTDNPAPAVITNRRRQKGTFQCGSCDFVFSSKITLKRHVMSGLCPGVKLEVQTSLMDGQEKFTCDTCEKMFVSSIEFLRHRQRHVMTPSSGFTCTVCEADFLYDWERVRHMVRCHKLKGPIDCLVCLHSFRNYLEYRTHKRYCKTTLKCEGETTPRQTTSGDKENVNAGINNNNSLKSHDQEITSDSGRVNPDEGEISQTDNSDKKGESTGETSSVNIKVRLSSGAVISVRDTMIKSSYVADLSDSMDIDDSHVNREADDVSSSLTDNSTAGTQASSQDTEASKGDTSTTEGDASSSTVVQMNSPEATEGSSEAARNLSVVSGNSPEATETTSKENATLDEDSTSIICTRCHKDVRGLFTKDAGKYVCKICRRTYVNNFQLTKHMATHTASKFYSCHRCNKCFTETRYLQRHLMDTHRERYSICRFCCALFSTRSGLTQHLRQKHPTQGETRCRLCYKEFSDKIACMEHEDRHYRERARQYVCDICGKMLHNRHSLSLHMAWHNDLRPFVCEVCHKGFRTKVNLLGHLPVHSGVKAYQCEICGQCFTLKETLRRHKRTHIKDKKYQCKQCGVKFRSTDGLNGHMVNSHLTVDDISSLKFKVRQCDLCGKLCSSKQIYERHMTTHTGERPFHCQYCPRSYSLNTLLLRHVRTVHQRSEVHTCLMCHCQISSRSKWRRHLRTRKHQERCGEKGITIEPGEDGMVEGIHFKVSGPKKITIASTEREATIEVPKTRDQNVDYLQHISEDVEDSAYIQQITEEVHDSGFIHQITGEVQNSDYIQQITEVVQSSEYAQEISEEDQNSGYIEQIAQEVQTVSRGQNTTVMQIVYGDQSESQTAVNSIVEGNSLQNVVFLKVVS</sequence>
<feature type="domain" description="C2H2-type" evidence="9">
    <location>
        <begin position="1271"/>
        <end position="1299"/>
    </location>
</feature>
<keyword evidence="5" id="KW-0862">Zinc</keyword>
<dbReference type="Gene3D" id="3.30.160.60">
    <property type="entry name" value="Classic Zinc Finger"/>
    <property type="match status" value="8"/>
</dbReference>
<feature type="compositionally biased region" description="Basic and acidic residues" evidence="8">
    <location>
        <begin position="378"/>
        <end position="388"/>
    </location>
</feature>
<evidence type="ECO:0000256" key="6">
    <source>
        <dbReference type="ARBA" id="ARBA00023242"/>
    </source>
</evidence>
<gene>
    <name evidence="10" type="ORF">KP79_PYT22960</name>
</gene>
<feature type="domain" description="C2H2-type" evidence="9">
    <location>
        <begin position="1206"/>
        <end position="1229"/>
    </location>
</feature>
<feature type="region of interest" description="Disordered" evidence="8">
    <location>
        <begin position="254"/>
        <end position="390"/>
    </location>
</feature>
<evidence type="ECO:0000256" key="3">
    <source>
        <dbReference type="ARBA" id="ARBA00022737"/>
    </source>
</evidence>
<dbReference type="PANTHER" id="PTHR24381">
    <property type="entry name" value="ZINC FINGER PROTEIN"/>
    <property type="match status" value="1"/>
</dbReference>
<dbReference type="InterPro" id="IPR003604">
    <property type="entry name" value="Matrin/U1-like-C_Znf_C2H2"/>
</dbReference>
<feature type="domain" description="C2H2-type" evidence="9">
    <location>
        <begin position="1035"/>
        <end position="1063"/>
    </location>
</feature>
<feature type="domain" description="C2H2-type" evidence="9">
    <location>
        <begin position="467"/>
        <end position="497"/>
    </location>
</feature>
<keyword evidence="4 7" id="KW-0863">Zinc-finger</keyword>
<dbReference type="SMART" id="SM00451">
    <property type="entry name" value="ZnF_U1"/>
    <property type="match status" value="4"/>
</dbReference>
<dbReference type="FunFam" id="3.30.160.60:FF:000264">
    <property type="entry name" value="Zinc finger protein 236"/>
    <property type="match status" value="1"/>
</dbReference>
<feature type="region of interest" description="Disordered" evidence="8">
    <location>
        <begin position="793"/>
        <end position="854"/>
    </location>
</feature>
<feature type="region of interest" description="Disordered" evidence="8">
    <location>
        <begin position="101"/>
        <end position="217"/>
    </location>
</feature>
<feature type="domain" description="C2H2-type" evidence="9">
    <location>
        <begin position="1092"/>
        <end position="1119"/>
    </location>
</feature>
<dbReference type="SMART" id="SM00355">
    <property type="entry name" value="ZnF_C2H2"/>
    <property type="match status" value="17"/>
</dbReference>
<evidence type="ECO:0000256" key="2">
    <source>
        <dbReference type="ARBA" id="ARBA00022723"/>
    </source>
</evidence>
<protein>
    <submittedName>
        <fullName evidence="10">Zinc finger and SCAN domain-containing protein 2</fullName>
    </submittedName>
</protein>
<feature type="compositionally biased region" description="Polar residues" evidence="8">
    <location>
        <begin position="123"/>
        <end position="136"/>
    </location>
</feature>
<dbReference type="InterPro" id="IPR036236">
    <property type="entry name" value="Znf_C2H2_sf"/>
</dbReference>
<keyword evidence="6" id="KW-0539">Nucleus</keyword>
<evidence type="ECO:0000256" key="1">
    <source>
        <dbReference type="ARBA" id="ARBA00004123"/>
    </source>
</evidence>
<dbReference type="InterPro" id="IPR013087">
    <property type="entry name" value="Znf_C2H2_type"/>
</dbReference>
<feature type="compositionally biased region" description="Polar residues" evidence="8">
    <location>
        <begin position="902"/>
        <end position="952"/>
    </location>
</feature>
<evidence type="ECO:0000256" key="4">
    <source>
        <dbReference type="ARBA" id="ARBA00022771"/>
    </source>
</evidence>
<dbReference type="Pfam" id="PF00096">
    <property type="entry name" value="zf-C2H2"/>
    <property type="match status" value="4"/>
</dbReference>
<comment type="caution">
    <text evidence="10">The sequence shown here is derived from an EMBL/GenBank/DDBJ whole genome shotgun (WGS) entry which is preliminary data.</text>
</comment>
<dbReference type="GO" id="GO:0008270">
    <property type="term" value="F:zinc ion binding"/>
    <property type="evidence" value="ECO:0007669"/>
    <property type="project" value="UniProtKB-KW"/>
</dbReference>
<feature type="region of interest" description="Disordered" evidence="8">
    <location>
        <begin position="897"/>
        <end position="977"/>
    </location>
</feature>
<dbReference type="GO" id="GO:0005634">
    <property type="term" value="C:nucleus"/>
    <property type="evidence" value="ECO:0007669"/>
    <property type="project" value="UniProtKB-SubCell"/>
</dbReference>
<evidence type="ECO:0000256" key="8">
    <source>
        <dbReference type="SAM" id="MobiDB-lite"/>
    </source>
</evidence>
<feature type="compositionally biased region" description="Basic residues" evidence="8">
    <location>
        <begin position="555"/>
        <end position="567"/>
    </location>
</feature>
<proteinExistence type="predicted"/>
<feature type="compositionally biased region" description="Low complexity" evidence="8">
    <location>
        <begin position="174"/>
        <end position="187"/>
    </location>
</feature>
<feature type="compositionally biased region" description="Basic and acidic residues" evidence="8">
    <location>
        <begin position="299"/>
        <end position="312"/>
    </location>
</feature>
<evidence type="ECO:0000313" key="10">
    <source>
        <dbReference type="EMBL" id="OWF39418.1"/>
    </source>
</evidence>
<reference evidence="10 11" key="1">
    <citation type="journal article" date="2017" name="Nat. Ecol. Evol.">
        <title>Scallop genome provides insights into evolution of bilaterian karyotype and development.</title>
        <authorList>
            <person name="Wang S."/>
            <person name="Zhang J."/>
            <person name="Jiao W."/>
            <person name="Li J."/>
            <person name="Xun X."/>
            <person name="Sun Y."/>
            <person name="Guo X."/>
            <person name="Huan P."/>
            <person name="Dong B."/>
            <person name="Zhang L."/>
            <person name="Hu X."/>
            <person name="Sun X."/>
            <person name="Wang J."/>
            <person name="Zhao C."/>
            <person name="Wang Y."/>
            <person name="Wang D."/>
            <person name="Huang X."/>
            <person name="Wang R."/>
            <person name="Lv J."/>
            <person name="Li Y."/>
            <person name="Zhang Z."/>
            <person name="Liu B."/>
            <person name="Lu W."/>
            <person name="Hui Y."/>
            <person name="Liang J."/>
            <person name="Zhou Z."/>
            <person name="Hou R."/>
            <person name="Li X."/>
            <person name="Liu Y."/>
            <person name="Li H."/>
            <person name="Ning X."/>
            <person name="Lin Y."/>
            <person name="Zhao L."/>
            <person name="Xing Q."/>
            <person name="Dou J."/>
            <person name="Li Y."/>
            <person name="Mao J."/>
            <person name="Guo H."/>
            <person name="Dou H."/>
            <person name="Li T."/>
            <person name="Mu C."/>
            <person name="Jiang W."/>
            <person name="Fu Q."/>
            <person name="Fu X."/>
            <person name="Miao Y."/>
            <person name="Liu J."/>
            <person name="Yu Q."/>
            <person name="Li R."/>
            <person name="Liao H."/>
            <person name="Li X."/>
            <person name="Kong Y."/>
            <person name="Jiang Z."/>
            <person name="Chourrout D."/>
            <person name="Li R."/>
            <person name="Bao Z."/>
        </authorList>
    </citation>
    <scope>NUCLEOTIDE SEQUENCE [LARGE SCALE GENOMIC DNA]</scope>
    <source>
        <strain evidence="10 11">PY_sf001</strain>
    </source>
</reference>
<keyword evidence="3" id="KW-0677">Repeat</keyword>
<dbReference type="PROSITE" id="PS00028">
    <property type="entry name" value="ZINC_FINGER_C2H2_1"/>
    <property type="match status" value="12"/>
</dbReference>
<feature type="compositionally biased region" description="Basic and acidic residues" evidence="8">
    <location>
        <begin position="336"/>
        <end position="354"/>
    </location>
</feature>
<feature type="domain" description="C2H2-type" evidence="9">
    <location>
        <begin position="1007"/>
        <end position="1034"/>
    </location>
</feature>
<dbReference type="PANTHER" id="PTHR24381:SF393">
    <property type="entry name" value="CHROMATIN-LINKED ADAPTOR FOR MSL PROTEINS, ISOFORM B"/>
    <property type="match status" value="1"/>
</dbReference>
<evidence type="ECO:0000256" key="5">
    <source>
        <dbReference type="ARBA" id="ARBA00022833"/>
    </source>
</evidence>
<evidence type="ECO:0000259" key="9">
    <source>
        <dbReference type="PROSITE" id="PS50157"/>
    </source>
</evidence>